<dbReference type="AlphaFoldDB" id="A0A4Z1PA75"/>
<gene>
    <name evidence="1" type="ORF">E6O75_ATG06432</name>
</gene>
<name>A0A4Z1PA75_9PEZI</name>
<dbReference type="EMBL" id="SNSC02000014">
    <property type="protein sequence ID" value="TID18356.1"/>
    <property type="molecule type" value="Genomic_DNA"/>
</dbReference>
<comment type="caution">
    <text evidence="1">The sequence shown here is derived from an EMBL/GenBank/DDBJ whole genome shotgun (WGS) entry which is preliminary data.</text>
</comment>
<organism evidence="1 2">
    <name type="scientific">Venturia nashicola</name>
    <dbReference type="NCBI Taxonomy" id="86259"/>
    <lineage>
        <taxon>Eukaryota</taxon>
        <taxon>Fungi</taxon>
        <taxon>Dikarya</taxon>
        <taxon>Ascomycota</taxon>
        <taxon>Pezizomycotina</taxon>
        <taxon>Dothideomycetes</taxon>
        <taxon>Pleosporomycetidae</taxon>
        <taxon>Venturiales</taxon>
        <taxon>Venturiaceae</taxon>
        <taxon>Venturia</taxon>
    </lineage>
</organism>
<reference evidence="1 2" key="1">
    <citation type="submission" date="2019-04" db="EMBL/GenBank/DDBJ databases">
        <title>High contiguity whole genome sequence and gene annotation resource for two Venturia nashicola isolates.</title>
        <authorList>
            <person name="Prokchorchik M."/>
            <person name="Won K."/>
            <person name="Lee Y."/>
            <person name="Choi E.D."/>
            <person name="Segonzac C."/>
            <person name="Sohn K.H."/>
        </authorList>
    </citation>
    <scope>NUCLEOTIDE SEQUENCE [LARGE SCALE GENOMIC DNA]</scope>
    <source>
        <strain evidence="1 2">PRI2</strain>
    </source>
</reference>
<accession>A0A4Z1PA75</accession>
<sequence length="1055" mass="117440">MAINRLQAALAAVTNEVTVAAAQINFDFTLIKHEAPREYQLLGKNLSQKRKDDAESGPIHITARRLGALFDRVCAPTPNLLKAYGTRVSETSDELTSTASSEAANSIFAAYSGFDGTSIWAAATSSMPAIQVQLLACLLSRLLDAPEAISVWVEIVKERRKEIAGQYEAGEEIHYATMTAAAQSEISRSQLAEWDASARSWLRTADKVKSRQQKKLLLVLDNLNLPVNEDVRVYSSVMSTWKTSLETMENLIRGIPQAVENGAALLGLAAWHIYPDMVVVGSDKPDMRMQDTLVAPGGVLTVGIKRPRKTDGEESQGIYWSLSLAHLRYYGSPVLTERQLSSDTSRLTFSQFTQTVFGSLLGCWSVQGSDVTVACRFFSAVAETLRREVTRDPDNITLSEMLKPAYWLSQITAAALSYSTVSEAEERNTLWKLIRLGQRRASIFLQNPTQKSEESDYGLYANSWPPFFDLREPDVFYPSLKNEEAQIAFLRRIAARIDPVLAKHLVIRFRSRGTLWHFATAVATPSPHIHPSNPFYAEAGQHQRWYQPEAKIKAEVDVRHDAIVERWRQQDQERQKRPSALPRALQTVAKDHFRKDREVLPQHPGETSEWQEKDHFVNESLVCVLTRPSFGDNESVYRFISGDADTAALFISQDHEEQAKCLFDEQINLEDLIWCLQADMFSLNVNRSSLVTALVQGSPPALDTMTAVGKIYEGLPGATVDIRVLNKPVANSKWASSWASKTALVYDSALRAAQNEGLQSRGAGTYAGPKVQAWMQSLDLIDHEIALSCIAYFESGGNDIATDQTKDSFALSSGDSMYISEKLFRDPWDKVEPYKFKHILGNVGRTGITMLIPPQSPMVKKLEPGAWNVINNVAFNGVAENHFDRTSLHLAFTEYYRPIDLFVRGEQDSRAALLESVVSVHDSGQWVADLDILDVLTSQSWIVYSDALFGRGGVSRVARMDSPKPCTCGTATKIMDGREFISIECWDEIVDLPFADSVVRARGSATARLAVTTVLVQLMKRERKDFCILISPPEGDLCLTCNISGAGRRKTVVVY</sequence>
<protein>
    <submittedName>
        <fullName evidence="1">Uncharacterized protein</fullName>
    </submittedName>
</protein>
<evidence type="ECO:0000313" key="2">
    <source>
        <dbReference type="Proteomes" id="UP000298493"/>
    </source>
</evidence>
<keyword evidence="2" id="KW-1185">Reference proteome</keyword>
<evidence type="ECO:0000313" key="1">
    <source>
        <dbReference type="EMBL" id="TID18356.1"/>
    </source>
</evidence>
<dbReference type="Proteomes" id="UP000298493">
    <property type="component" value="Unassembled WGS sequence"/>
</dbReference>
<proteinExistence type="predicted"/>